<dbReference type="SFLD" id="SFLDG01129">
    <property type="entry name" value="C1.5:_HAD__Beta-PGM__Phosphata"/>
    <property type="match status" value="1"/>
</dbReference>
<accession>A0ABS5SFM1</accession>
<dbReference type="InterPro" id="IPR050155">
    <property type="entry name" value="HAD-like_hydrolase_sf"/>
</dbReference>
<comment type="pathway">
    <text evidence="3 10">Organic acid metabolism; glycolate biosynthesis; glycolate from 2-phosphoglycolate: step 1/1.</text>
</comment>
<protein>
    <recommendedName>
        <fullName evidence="5 10">Phosphoglycolate phosphatase</fullName>
        <shortName evidence="10">PGP</shortName>
        <shortName evidence="10">PGPase</shortName>
        <ecNumber evidence="5 10">3.1.3.18</ecNumber>
    </recommendedName>
</protein>
<dbReference type="NCBIfam" id="TIGR01549">
    <property type="entry name" value="HAD-SF-IA-v1"/>
    <property type="match status" value="1"/>
</dbReference>
<reference evidence="11 12" key="1">
    <citation type="submission" date="2021-05" db="EMBL/GenBank/DDBJ databases">
        <title>The draft genome of Geobacter luticola JCM 17780.</title>
        <authorList>
            <person name="Xu Z."/>
            <person name="Masuda Y."/>
            <person name="Itoh H."/>
            <person name="Senoo K."/>
        </authorList>
    </citation>
    <scope>NUCLEOTIDE SEQUENCE [LARGE SCALE GENOMIC DNA]</scope>
    <source>
        <strain evidence="11 12">JCM 17780</strain>
    </source>
</reference>
<dbReference type="InterPro" id="IPR036412">
    <property type="entry name" value="HAD-like_sf"/>
</dbReference>
<evidence type="ECO:0000313" key="11">
    <source>
        <dbReference type="EMBL" id="MBT0654154.1"/>
    </source>
</evidence>
<proteinExistence type="inferred from homology"/>
<dbReference type="InterPro" id="IPR006439">
    <property type="entry name" value="HAD-SF_hydro_IA"/>
</dbReference>
<keyword evidence="9 10" id="KW-0119">Carbohydrate metabolism</keyword>
<dbReference type="PRINTS" id="PR00413">
    <property type="entry name" value="HADHALOGNASE"/>
</dbReference>
<dbReference type="Pfam" id="PF13419">
    <property type="entry name" value="HAD_2"/>
    <property type="match status" value="1"/>
</dbReference>
<keyword evidence="6 10" id="KW-0479">Metal-binding</keyword>
<gene>
    <name evidence="11" type="ORF">KI810_13910</name>
</gene>
<dbReference type="InterPro" id="IPR037512">
    <property type="entry name" value="PGPase_prok"/>
</dbReference>
<dbReference type="InterPro" id="IPR041492">
    <property type="entry name" value="HAD_2"/>
</dbReference>
<dbReference type="Gene3D" id="1.10.150.240">
    <property type="entry name" value="Putative phosphatase, domain 2"/>
    <property type="match status" value="1"/>
</dbReference>
<keyword evidence="8 10" id="KW-0460">Magnesium</keyword>
<dbReference type="Proteomes" id="UP000756860">
    <property type="component" value="Unassembled WGS sequence"/>
</dbReference>
<dbReference type="InterPro" id="IPR023214">
    <property type="entry name" value="HAD_sf"/>
</dbReference>
<keyword evidence="7 10" id="KW-0378">Hydrolase</keyword>
<dbReference type="SFLD" id="SFLDG01135">
    <property type="entry name" value="C1.5.6:_HAD__Beta-PGM__Phospha"/>
    <property type="match status" value="1"/>
</dbReference>
<keyword evidence="12" id="KW-1185">Reference proteome</keyword>
<evidence type="ECO:0000256" key="5">
    <source>
        <dbReference type="ARBA" id="ARBA00013078"/>
    </source>
</evidence>
<evidence type="ECO:0000256" key="2">
    <source>
        <dbReference type="ARBA" id="ARBA00001946"/>
    </source>
</evidence>
<evidence type="ECO:0000256" key="10">
    <source>
        <dbReference type="HAMAP-Rule" id="MF_00495"/>
    </source>
</evidence>
<comment type="function">
    <text evidence="10">Specifically catalyzes the dephosphorylation of 2-phosphoglycolate.</text>
</comment>
<comment type="similarity">
    <text evidence="4 10">Belongs to the HAD-like hydrolase superfamily. CbbY/CbbZ/Gph/YieH family.</text>
</comment>
<sequence length="216" mass="23281">MTEIKLIIFDLDGTLVDSLDDLTDATNHMLALAGRPALTREGVRQLVGQGARRLVERALINGTEDEVEQGINAFLTYNGAHLADRSHPYPGVRETLDALQGRGLPLALISNKNVALCRGLLKVLGLDGYFAAVLGADSLPFRKPSPEPLFKLLRDFSTSPTTAIMVGDSVNDVAAGRGAGVVTVGCTYGYGDLAELRDADYRIDELPQLLKLPFFN</sequence>
<evidence type="ECO:0000256" key="4">
    <source>
        <dbReference type="ARBA" id="ARBA00006171"/>
    </source>
</evidence>
<dbReference type="SUPFAM" id="SSF56784">
    <property type="entry name" value="HAD-like"/>
    <property type="match status" value="1"/>
</dbReference>
<dbReference type="PANTHER" id="PTHR43434:SF1">
    <property type="entry name" value="PHOSPHOGLYCOLATE PHOSPHATASE"/>
    <property type="match status" value="1"/>
</dbReference>
<comment type="caution">
    <text evidence="11">The sequence shown here is derived from an EMBL/GenBank/DDBJ whole genome shotgun (WGS) entry which is preliminary data.</text>
</comment>
<dbReference type="EMBL" id="JAHCVK010000008">
    <property type="protein sequence ID" value="MBT0654154.1"/>
    <property type="molecule type" value="Genomic_DNA"/>
</dbReference>
<comment type="cofactor">
    <cofactor evidence="2 10">
        <name>Mg(2+)</name>
        <dbReference type="ChEBI" id="CHEBI:18420"/>
    </cofactor>
</comment>
<evidence type="ECO:0000256" key="3">
    <source>
        <dbReference type="ARBA" id="ARBA00004818"/>
    </source>
</evidence>
<feature type="active site" description="Nucleophile" evidence="10">
    <location>
        <position position="10"/>
    </location>
</feature>
<feature type="binding site" evidence="10">
    <location>
        <position position="10"/>
    </location>
    <ligand>
        <name>Mg(2+)</name>
        <dbReference type="ChEBI" id="CHEBI:18420"/>
    </ligand>
</feature>
<evidence type="ECO:0000256" key="1">
    <source>
        <dbReference type="ARBA" id="ARBA00000830"/>
    </source>
</evidence>
<dbReference type="Gene3D" id="3.40.50.1000">
    <property type="entry name" value="HAD superfamily/HAD-like"/>
    <property type="match status" value="1"/>
</dbReference>
<evidence type="ECO:0000256" key="6">
    <source>
        <dbReference type="ARBA" id="ARBA00022723"/>
    </source>
</evidence>
<evidence type="ECO:0000313" key="12">
    <source>
        <dbReference type="Proteomes" id="UP000756860"/>
    </source>
</evidence>
<evidence type="ECO:0000256" key="9">
    <source>
        <dbReference type="ARBA" id="ARBA00023277"/>
    </source>
</evidence>
<evidence type="ECO:0000256" key="7">
    <source>
        <dbReference type="ARBA" id="ARBA00022801"/>
    </source>
</evidence>
<dbReference type="InterPro" id="IPR023198">
    <property type="entry name" value="PGP-like_dom2"/>
</dbReference>
<dbReference type="PANTHER" id="PTHR43434">
    <property type="entry name" value="PHOSPHOGLYCOLATE PHOSPHATASE"/>
    <property type="match status" value="1"/>
</dbReference>
<comment type="catalytic activity">
    <reaction evidence="1 10">
        <text>2-phosphoglycolate + H2O = glycolate + phosphate</text>
        <dbReference type="Rhea" id="RHEA:14369"/>
        <dbReference type="ChEBI" id="CHEBI:15377"/>
        <dbReference type="ChEBI" id="CHEBI:29805"/>
        <dbReference type="ChEBI" id="CHEBI:43474"/>
        <dbReference type="ChEBI" id="CHEBI:58033"/>
        <dbReference type="EC" id="3.1.3.18"/>
    </reaction>
</comment>
<feature type="binding site" evidence="10">
    <location>
        <position position="12"/>
    </location>
    <ligand>
        <name>Mg(2+)</name>
        <dbReference type="ChEBI" id="CHEBI:18420"/>
    </ligand>
</feature>
<feature type="binding site" evidence="10">
    <location>
        <position position="168"/>
    </location>
    <ligand>
        <name>Mg(2+)</name>
        <dbReference type="ChEBI" id="CHEBI:18420"/>
    </ligand>
</feature>
<dbReference type="SFLD" id="SFLDS00003">
    <property type="entry name" value="Haloacid_Dehalogenase"/>
    <property type="match status" value="1"/>
</dbReference>
<name>A0ABS5SFM1_9BACT</name>
<evidence type="ECO:0000256" key="8">
    <source>
        <dbReference type="ARBA" id="ARBA00022842"/>
    </source>
</evidence>
<dbReference type="EC" id="3.1.3.18" evidence="5 10"/>
<organism evidence="11 12">
    <name type="scientific">Geomobilimonas luticola</name>
    <dbReference type="NCBI Taxonomy" id="1114878"/>
    <lineage>
        <taxon>Bacteria</taxon>
        <taxon>Pseudomonadati</taxon>
        <taxon>Thermodesulfobacteriota</taxon>
        <taxon>Desulfuromonadia</taxon>
        <taxon>Geobacterales</taxon>
        <taxon>Geobacteraceae</taxon>
        <taxon>Geomobilimonas</taxon>
    </lineage>
</organism>
<dbReference type="HAMAP" id="MF_00495">
    <property type="entry name" value="GPH_hydrolase_bact"/>
    <property type="match status" value="1"/>
</dbReference>